<protein>
    <submittedName>
        <fullName evidence="2">Uncharacterized protein</fullName>
    </submittedName>
</protein>
<feature type="compositionally biased region" description="Low complexity" evidence="1">
    <location>
        <begin position="22"/>
        <end position="45"/>
    </location>
</feature>
<feature type="region of interest" description="Disordered" evidence="1">
    <location>
        <begin position="1"/>
        <end position="85"/>
    </location>
</feature>
<name>A0A543JBX4_9PSEU</name>
<proteinExistence type="predicted"/>
<dbReference type="Proteomes" id="UP000316628">
    <property type="component" value="Unassembled WGS sequence"/>
</dbReference>
<gene>
    <name evidence="2" type="ORF">FHX81_2612</name>
</gene>
<dbReference type="RefSeq" id="WP_141978171.1">
    <property type="nucleotide sequence ID" value="NZ_VFPP01000001.1"/>
</dbReference>
<comment type="caution">
    <text evidence="2">The sequence shown here is derived from an EMBL/GenBank/DDBJ whole genome shotgun (WGS) entry which is preliminary data.</text>
</comment>
<organism evidence="2 3">
    <name type="scientific">Saccharothrix saharensis</name>
    <dbReference type="NCBI Taxonomy" id="571190"/>
    <lineage>
        <taxon>Bacteria</taxon>
        <taxon>Bacillati</taxon>
        <taxon>Actinomycetota</taxon>
        <taxon>Actinomycetes</taxon>
        <taxon>Pseudonocardiales</taxon>
        <taxon>Pseudonocardiaceae</taxon>
        <taxon>Saccharothrix</taxon>
    </lineage>
</organism>
<keyword evidence="3" id="KW-1185">Reference proteome</keyword>
<accession>A0A543JBX4</accession>
<feature type="compositionally biased region" description="Polar residues" evidence="1">
    <location>
        <begin position="73"/>
        <end position="85"/>
    </location>
</feature>
<reference evidence="2 3" key="1">
    <citation type="submission" date="2019-06" db="EMBL/GenBank/DDBJ databases">
        <title>Sequencing the genomes of 1000 actinobacteria strains.</title>
        <authorList>
            <person name="Klenk H.-P."/>
        </authorList>
    </citation>
    <scope>NUCLEOTIDE SEQUENCE [LARGE SCALE GENOMIC DNA]</scope>
    <source>
        <strain evidence="2 3">DSM 45456</strain>
    </source>
</reference>
<dbReference type="EMBL" id="VFPP01000001">
    <property type="protein sequence ID" value="TQM80284.1"/>
    <property type="molecule type" value="Genomic_DNA"/>
</dbReference>
<evidence type="ECO:0000313" key="2">
    <source>
        <dbReference type="EMBL" id="TQM80284.1"/>
    </source>
</evidence>
<evidence type="ECO:0000313" key="3">
    <source>
        <dbReference type="Proteomes" id="UP000316628"/>
    </source>
</evidence>
<evidence type="ECO:0000256" key="1">
    <source>
        <dbReference type="SAM" id="MobiDB-lite"/>
    </source>
</evidence>
<dbReference type="AlphaFoldDB" id="A0A543JBX4"/>
<sequence>MTRSNRGQTGAKAASNAGKVLASPKSTPAEKAAAASALSQAPSSKGQTGAKAASKAGKVLMDSSSTKAERSAAASTLAQTPSKKK</sequence>